<comment type="caution">
    <text evidence="1">The sequence shown here is derived from an EMBL/GenBank/DDBJ whole genome shotgun (WGS) entry which is preliminary data.</text>
</comment>
<dbReference type="AlphaFoldDB" id="A0A1V6T9G9"/>
<accession>A0A1V6T9G9</accession>
<dbReference type="SUPFAM" id="SSF56112">
    <property type="entry name" value="Protein kinase-like (PK-like)"/>
    <property type="match status" value="1"/>
</dbReference>
<gene>
    <name evidence="1" type="ORF">PENSTE_c010G09321</name>
</gene>
<sequence length="257" mass="29301">MPPIILSMEVDGDDYFESEYRVKIGTQVKYLTIAPNTFDRETLSCPIQALSSLPWEDEWTVAHISRPEPRGELKTSLSNKALAGVKHHWHHAMIDCLELEKSKQLTAMALEAKYAHFPDNVIAKIARFEWEIPRIERETLAYQLLQDSDLTPRFLGHIHENGRIMGFILEKVEGCAASIENMEACETALKRLHQIGFLHGDTNRHNFLIIENGAKLLDFESFRENASQEAMQQEMDSLRVELMDDSGRGGGFIFQDG</sequence>
<dbReference type="OrthoDB" id="2687876at2759"/>
<dbReference type="InterPro" id="IPR011009">
    <property type="entry name" value="Kinase-like_dom_sf"/>
</dbReference>
<dbReference type="STRING" id="303698.A0A1V6T9G9"/>
<proteinExistence type="predicted"/>
<reference evidence="2" key="1">
    <citation type="journal article" date="2017" name="Nat. Microbiol.">
        <title>Global analysis of biosynthetic gene clusters reveals vast potential of secondary metabolite production in Penicillium species.</title>
        <authorList>
            <person name="Nielsen J.C."/>
            <person name="Grijseels S."/>
            <person name="Prigent S."/>
            <person name="Ji B."/>
            <person name="Dainat J."/>
            <person name="Nielsen K.F."/>
            <person name="Frisvad J.C."/>
            <person name="Workman M."/>
            <person name="Nielsen J."/>
        </authorList>
    </citation>
    <scope>NUCLEOTIDE SEQUENCE [LARGE SCALE GENOMIC DNA]</scope>
    <source>
        <strain evidence="2">IBT 24891</strain>
    </source>
</reference>
<dbReference type="EMBL" id="MLKD01000010">
    <property type="protein sequence ID" value="OQE22353.1"/>
    <property type="molecule type" value="Genomic_DNA"/>
</dbReference>
<name>A0A1V6T9G9_9EURO</name>
<evidence type="ECO:0008006" key="3">
    <source>
        <dbReference type="Google" id="ProtNLM"/>
    </source>
</evidence>
<dbReference type="Proteomes" id="UP000191285">
    <property type="component" value="Unassembled WGS sequence"/>
</dbReference>
<evidence type="ECO:0000313" key="1">
    <source>
        <dbReference type="EMBL" id="OQE22353.1"/>
    </source>
</evidence>
<evidence type="ECO:0000313" key="2">
    <source>
        <dbReference type="Proteomes" id="UP000191285"/>
    </source>
</evidence>
<organism evidence="1 2">
    <name type="scientific">Penicillium steckii</name>
    <dbReference type="NCBI Taxonomy" id="303698"/>
    <lineage>
        <taxon>Eukaryota</taxon>
        <taxon>Fungi</taxon>
        <taxon>Dikarya</taxon>
        <taxon>Ascomycota</taxon>
        <taxon>Pezizomycotina</taxon>
        <taxon>Eurotiomycetes</taxon>
        <taxon>Eurotiomycetidae</taxon>
        <taxon>Eurotiales</taxon>
        <taxon>Aspergillaceae</taxon>
        <taxon>Penicillium</taxon>
    </lineage>
</organism>
<protein>
    <recommendedName>
        <fullName evidence="3">Aminoglycoside phosphotransferase domain-containing protein</fullName>
    </recommendedName>
</protein>
<dbReference type="Gene3D" id="1.10.510.10">
    <property type="entry name" value="Transferase(Phosphotransferase) domain 1"/>
    <property type="match status" value="1"/>
</dbReference>
<keyword evidence="2" id="KW-1185">Reference proteome</keyword>